<reference evidence="2" key="3">
    <citation type="submission" date="2020-06" db="EMBL/GenBank/DDBJ databases">
        <title>Helianthus annuus Genome sequencing and assembly Release 2.</title>
        <authorList>
            <person name="Gouzy J."/>
            <person name="Langlade N."/>
            <person name="Munos S."/>
        </authorList>
    </citation>
    <scope>NUCLEOTIDE SEQUENCE</scope>
    <source>
        <tissue evidence="2">Leaves</tissue>
    </source>
</reference>
<reference evidence="3" key="2">
    <citation type="submission" date="2017-02" db="EMBL/GenBank/DDBJ databases">
        <title>Sunflower complete genome.</title>
        <authorList>
            <person name="Langlade N."/>
            <person name="Munos S."/>
        </authorList>
    </citation>
    <scope>NUCLEOTIDE SEQUENCE [LARGE SCALE GENOMIC DNA]</scope>
    <source>
        <tissue evidence="3">Leaves</tissue>
    </source>
</reference>
<dbReference type="OMA" id="PEMGCAC"/>
<dbReference type="AlphaFoldDB" id="A0A251S6Q2"/>
<evidence type="ECO:0000313" key="4">
    <source>
        <dbReference type="Proteomes" id="UP000215914"/>
    </source>
</evidence>
<accession>A0A251S6Q2</accession>
<keyword evidence="4" id="KW-1185">Reference proteome</keyword>
<organism evidence="3 4">
    <name type="scientific">Helianthus annuus</name>
    <name type="common">Common sunflower</name>
    <dbReference type="NCBI Taxonomy" id="4232"/>
    <lineage>
        <taxon>Eukaryota</taxon>
        <taxon>Viridiplantae</taxon>
        <taxon>Streptophyta</taxon>
        <taxon>Embryophyta</taxon>
        <taxon>Tracheophyta</taxon>
        <taxon>Spermatophyta</taxon>
        <taxon>Magnoliopsida</taxon>
        <taxon>eudicotyledons</taxon>
        <taxon>Gunneridae</taxon>
        <taxon>Pentapetalae</taxon>
        <taxon>asterids</taxon>
        <taxon>campanulids</taxon>
        <taxon>Asterales</taxon>
        <taxon>Asteraceae</taxon>
        <taxon>Asteroideae</taxon>
        <taxon>Heliantheae alliance</taxon>
        <taxon>Heliantheae</taxon>
        <taxon>Helianthus</taxon>
    </lineage>
</organism>
<dbReference type="PANTHER" id="PTHR31903:SF6">
    <property type="entry name" value="F12F1.11-RELATED"/>
    <property type="match status" value="1"/>
</dbReference>
<dbReference type="OrthoDB" id="1937859at2759"/>
<dbReference type="EMBL" id="MNCJ02000330">
    <property type="protein sequence ID" value="KAF5763356.1"/>
    <property type="molecule type" value="Genomic_DNA"/>
</dbReference>
<evidence type="ECO:0000256" key="1">
    <source>
        <dbReference type="SAM" id="MobiDB-lite"/>
    </source>
</evidence>
<reference evidence="2 4" key="1">
    <citation type="journal article" date="2017" name="Nature">
        <title>The sunflower genome provides insights into oil metabolism, flowering and Asterid evolution.</title>
        <authorList>
            <person name="Badouin H."/>
            <person name="Gouzy J."/>
            <person name="Grassa C.J."/>
            <person name="Murat F."/>
            <person name="Staton S.E."/>
            <person name="Cottret L."/>
            <person name="Lelandais-Briere C."/>
            <person name="Owens G.L."/>
            <person name="Carrere S."/>
            <person name="Mayjonade B."/>
            <person name="Legrand L."/>
            <person name="Gill N."/>
            <person name="Kane N.C."/>
            <person name="Bowers J.E."/>
            <person name="Hubner S."/>
            <person name="Bellec A."/>
            <person name="Berard A."/>
            <person name="Berges H."/>
            <person name="Blanchet N."/>
            <person name="Boniface M.C."/>
            <person name="Brunel D."/>
            <person name="Catrice O."/>
            <person name="Chaidir N."/>
            <person name="Claudel C."/>
            <person name="Donnadieu C."/>
            <person name="Faraut T."/>
            <person name="Fievet G."/>
            <person name="Helmstetter N."/>
            <person name="King M."/>
            <person name="Knapp S.J."/>
            <person name="Lai Z."/>
            <person name="Le Paslier M.C."/>
            <person name="Lippi Y."/>
            <person name="Lorenzon L."/>
            <person name="Mandel J.R."/>
            <person name="Marage G."/>
            <person name="Marchand G."/>
            <person name="Marquand E."/>
            <person name="Bret-Mestries E."/>
            <person name="Morien E."/>
            <person name="Nambeesan S."/>
            <person name="Nguyen T."/>
            <person name="Pegot-Espagnet P."/>
            <person name="Pouilly N."/>
            <person name="Raftis F."/>
            <person name="Sallet E."/>
            <person name="Schiex T."/>
            <person name="Thomas J."/>
            <person name="Vandecasteele C."/>
            <person name="Vares D."/>
            <person name="Vear F."/>
            <person name="Vautrin S."/>
            <person name="Crespi M."/>
            <person name="Mangin B."/>
            <person name="Burke J.M."/>
            <person name="Salse J."/>
            <person name="Munos S."/>
            <person name="Vincourt P."/>
            <person name="Rieseberg L.H."/>
            <person name="Langlade N.B."/>
        </authorList>
    </citation>
    <scope>NUCLEOTIDE SEQUENCE [LARGE SCALE GENOMIC DNA]</scope>
    <source>
        <strain evidence="4">cv. SF193</strain>
        <tissue evidence="2">Leaves</tissue>
    </source>
</reference>
<dbReference type="PANTHER" id="PTHR31903">
    <property type="entry name" value="F12F1.11-RELATED"/>
    <property type="match status" value="1"/>
</dbReference>
<proteinExistence type="predicted"/>
<gene>
    <name evidence="3" type="ORF">HannXRQ_Chr15g0470041</name>
    <name evidence="2" type="ORF">HanXRQr2_Chr15g0679271</name>
</gene>
<dbReference type="Proteomes" id="UP000215914">
    <property type="component" value="Chromosome 15"/>
</dbReference>
<evidence type="ECO:0000313" key="2">
    <source>
        <dbReference type="EMBL" id="KAF5763356.1"/>
    </source>
</evidence>
<evidence type="ECO:0000313" key="3">
    <source>
        <dbReference type="EMBL" id="OTF94251.1"/>
    </source>
</evidence>
<dbReference type="InParanoid" id="A0A251S6Q2"/>
<name>A0A251S6Q2_HELAN</name>
<dbReference type="EMBL" id="CM007904">
    <property type="protein sequence ID" value="OTF94251.1"/>
    <property type="molecule type" value="Genomic_DNA"/>
</dbReference>
<feature type="region of interest" description="Disordered" evidence="1">
    <location>
        <begin position="1"/>
        <end position="22"/>
    </location>
</feature>
<sequence length="189" mass="21211">MKKLKPSKTSSTVHPSPPPPPPIATHLALLPAAIFTLTLTLSPEDKEILAYLLSKKTTTAPTDHSPLFNCSCFRCYMSYWVRWDSSPNRHLIHQIIDAFEDGLFHNNKTKKHRKKKPPPPTTTTTITAPVNNNNDNFSGSEGVVDGGESTRSVELSRLKLHEFESVKGEEGMVKRMVSFLGERIWSVWT</sequence>
<protein>
    <submittedName>
        <fullName evidence="3">Uncharacterized protein</fullName>
    </submittedName>
</protein>
<dbReference type="Gramene" id="mRNA:HanXRQr2_Chr15g0679271">
    <property type="protein sequence ID" value="CDS:HanXRQr2_Chr15g0679271.1"/>
    <property type="gene ID" value="HanXRQr2_Chr15g0679271"/>
</dbReference>